<dbReference type="SMART" id="SM00518">
    <property type="entry name" value="AP2Ec"/>
    <property type="match status" value="1"/>
</dbReference>
<accession>A0A0D2M3Z9</accession>
<evidence type="ECO:0000256" key="7">
    <source>
        <dbReference type="ARBA" id="ARBA00022833"/>
    </source>
</evidence>
<dbReference type="PROSITE" id="PS51432">
    <property type="entry name" value="AP_NUCLEASE_F2_4"/>
    <property type="match status" value="1"/>
</dbReference>
<gene>
    <name evidence="11" type="ORF">HYPSUDRAFT_145806</name>
</gene>
<dbReference type="GO" id="GO:0008270">
    <property type="term" value="F:zinc ion binding"/>
    <property type="evidence" value="ECO:0007669"/>
    <property type="project" value="InterPro"/>
</dbReference>
<organism evidence="11 12">
    <name type="scientific">Hypholoma sublateritium (strain FD-334 SS-4)</name>
    <dbReference type="NCBI Taxonomy" id="945553"/>
    <lineage>
        <taxon>Eukaryota</taxon>
        <taxon>Fungi</taxon>
        <taxon>Dikarya</taxon>
        <taxon>Basidiomycota</taxon>
        <taxon>Agaricomycotina</taxon>
        <taxon>Agaricomycetes</taxon>
        <taxon>Agaricomycetidae</taxon>
        <taxon>Agaricales</taxon>
        <taxon>Agaricineae</taxon>
        <taxon>Strophariaceae</taxon>
        <taxon>Hypholoma</taxon>
    </lineage>
</organism>
<dbReference type="CDD" id="cd00019">
    <property type="entry name" value="AP2Ec"/>
    <property type="match status" value="1"/>
</dbReference>
<dbReference type="SUPFAM" id="SSF51658">
    <property type="entry name" value="Xylose isomerase-like"/>
    <property type="match status" value="1"/>
</dbReference>
<evidence type="ECO:0000256" key="4">
    <source>
        <dbReference type="ARBA" id="ARBA00022723"/>
    </source>
</evidence>
<dbReference type="PROSITE" id="PS00730">
    <property type="entry name" value="AP_NUCLEASE_F2_2"/>
    <property type="match status" value="1"/>
</dbReference>
<protein>
    <recommendedName>
        <fullName evidence="3">Apurinic-apyrimidinic endonuclease 1</fullName>
    </recommendedName>
</protein>
<dbReference type="NCBIfam" id="NF002199">
    <property type="entry name" value="PRK01060.1-4"/>
    <property type="match status" value="1"/>
</dbReference>
<dbReference type="AlphaFoldDB" id="A0A0D2M3Z9"/>
<evidence type="ECO:0000313" key="12">
    <source>
        <dbReference type="Proteomes" id="UP000054270"/>
    </source>
</evidence>
<keyword evidence="7" id="KW-0862">Zinc</keyword>
<comment type="cofactor">
    <cofactor evidence="1">
        <name>Zn(2+)</name>
        <dbReference type="ChEBI" id="CHEBI:29105"/>
    </cofactor>
</comment>
<dbReference type="HAMAP" id="MF_00152">
    <property type="entry name" value="Nfo"/>
    <property type="match status" value="1"/>
</dbReference>
<evidence type="ECO:0000256" key="5">
    <source>
        <dbReference type="ARBA" id="ARBA00022763"/>
    </source>
</evidence>
<dbReference type="Pfam" id="PF01261">
    <property type="entry name" value="AP_endonuc_2"/>
    <property type="match status" value="1"/>
</dbReference>
<feature type="compositionally biased region" description="Acidic residues" evidence="9">
    <location>
        <begin position="336"/>
        <end position="345"/>
    </location>
</feature>
<proteinExistence type="inferred from homology"/>
<evidence type="ECO:0000256" key="1">
    <source>
        <dbReference type="ARBA" id="ARBA00001947"/>
    </source>
</evidence>
<keyword evidence="4" id="KW-0479">Metal-binding</keyword>
<keyword evidence="8" id="KW-0234">DNA repair</keyword>
<name>A0A0D2M3Z9_HYPSF</name>
<dbReference type="GO" id="GO:0006284">
    <property type="term" value="P:base-excision repair"/>
    <property type="evidence" value="ECO:0007669"/>
    <property type="project" value="TreeGrafter"/>
</dbReference>
<dbReference type="Proteomes" id="UP000054270">
    <property type="component" value="Unassembled WGS sequence"/>
</dbReference>
<comment type="similarity">
    <text evidence="2">Belongs to the AP endonuclease 2 family.</text>
</comment>
<dbReference type="InterPro" id="IPR036237">
    <property type="entry name" value="Xyl_isomerase-like_sf"/>
</dbReference>
<dbReference type="GO" id="GO:0005634">
    <property type="term" value="C:nucleus"/>
    <property type="evidence" value="ECO:0007669"/>
    <property type="project" value="TreeGrafter"/>
</dbReference>
<keyword evidence="5" id="KW-0227">DNA damage</keyword>
<reference evidence="12" key="1">
    <citation type="submission" date="2014-04" db="EMBL/GenBank/DDBJ databases">
        <title>Evolutionary Origins and Diversification of the Mycorrhizal Mutualists.</title>
        <authorList>
            <consortium name="DOE Joint Genome Institute"/>
            <consortium name="Mycorrhizal Genomics Consortium"/>
            <person name="Kohler A."/>
            <person name="Kuo A."/>
            <person name="Nagy L.G."/>
            <person name="Floudas D."/>
            <person name="Copeland A."/>
            <person name="Barry K.W."/>
            <person name="Cichocki N."/>
            <person name="Veneault-Fourrey C."/>
            <person name="LaButti K."/>
            <person name="Lindquist E.A."/>
            <person name="Lipzen A."/>
            <person name="Lundell T."/>
            <person name="Morin E."/>
            <person name="Murat C."/>
            <person name="Riley R."/>
            <person name="Ohm R."/>
            <person name="Sun H."/>
            <person name="Tunlid A."/>
            <person name="Henrissat B."/>
            <person name="Grigoriev I.V."/>
            <person name="Hibbett D.S."/>
            <person name="Martin F."/>
        </authorList>
    </citation>
    <scope>NUCLEOTIDE SEQUENCE [LARGE SCALE GENOMIC DNA]</scope>
    <source>
        <strain evidence="12">FD-334 SS-4</strain>
    </source>
</reference>
<keyword evidence="6" id="KW-0378">Hydrolase</keyword>
<keyword evidence="12" id="KW-1185">Reference proteome</keyword>
<dbReference type="NCBIfam" id="TIGR00587">
    <property type="entry name" value="nfo"/>
    <property type="match status" value="1"/>
</dbReference>
<dbReference type="OrthoDB" id="7663182at2759"/>
<dbReference type="InterPro" id="IPR018246">
    <property type="entry name" value="AP_endonuc_F2_Zn_BS"/>
</dbReference>
<dbReference type="GO" id="GO:0003677">
    <property type="term" value="F:DNA binding"/>
    <property type="evidence" value="ECO:0007669"/>
    <property type="project" value="InterPro"/>
</dbReference>
<dbReference type="OMA" id="HPGSHLR"/>
<evidence type="ECO:0000313" key="11">
    <source>
        <dbReference type="EMBL" id="KJA17913.1"/>
    </source>
</evidence>
<evidence type="ECO:0000256" key="8">
    <source>
        <dbReference type="ARBA" id="ARBA00023204"/>
    </source>
</evidence>
<dbReference type="GO" id="GO:0008081">
    <property type="term" value="F:phosphoric diester hydrolase activity"/>
    <property type="evidence" value="ECO:0007669"/>
    <property type="project" value="TreeGrafter"/>
</dbReference>
<dbReference type="EMBL" id="KN817596">
    <property type="protein sequence ID" value="KJA17913.1"/>
    <property type="molecule type" value="Genomic_DNA"/>
</dbReference>
<sequence length="345" mass="37801">MVGAHVSTAKGIENAVTNAAAIGANSFALFVKSQRKWVSPDLTEHSIKEFKARMEKHRYANGMVLAHGSYLINLGNPDPDSRAKSYACFVDDLKRCEALGIELYNFHPGSTVGKATTDESLALIADCINRAHQETRNVIAVLENMAGAGNIVGSEFSHLAGIIERVEDKSRVGVCIDTCHAFAAGYDIRTKEGWESTMKEFNETVGVKYLRGMHLNDSKTVYKSKKDRHENIGLGYLGLNAFHHILSDSRTQGIPLILETPSFEQPKEVWGKEIEVLQRLSGNVQDESGKPDFDGLVALIKGAVKEAETKNGGLKAKKSAKPKAVDVKRKRKGSVEDDEATEEDD</sequence>
<dbReference type="PANTHER" id="PTHR21445:SF0">
    <property type="entry name" value="APURINIC-APYRIMIDINIC ENDONUCLEASE"/>
    <property type="match status" value="1"/>
</dbReference>
<feature type="region of interest" description="Disordered" evidence="9">
    <location>
        <begin position="310"/>
        <end position="345"/>
    </location>
</feature>
<evidence type="ECO:0000259" key="10">
    <source>
        <dbReference type="Pfam" id="PF01261"/>
    </source>
</evidence>
<dbReference type="Gene3D" id="3.20.20.150">
    <property type="entry name" value="Divalent-metal-dependent TIM barrel enzymes"/>
    <property type="match status" value="1"/>
</dbReference>
<dbReference type="InterPro" id="IPR013022">
    <property type="entry name" value="Xyl_isomerase-like_TIM-brl"/>
</dbReference>
<dbReference type="InterPro" id="IPR001719">
    <property type="entry name" value="AP_endonuc_2"/>
</dbReference>
<dbReference type="PANTHER" id="PTHR21445">
    <property type="entry name" value="ENDONUCLEASE IV ENDODEOXYRIBONUCLEASE IV"/>
    <property type="match status" value="1"/>
</dbReference>
<feature type="domain" description="Xylose isomerase-like TIM barrel" evidence="10">
    <location>
        <begin position="17"/>
        <end position="279"/>
    </location>
</feature>
<evidence type="ECO:0000256" key="9">
    <source>
        <dbReference type="SAM" id="MobiDB-lite"/>
    </source>
</evidence>
<evidence type="ECO:0000256" key="3">
    <source>
        <dbReference type="ARBA" id="ARBA00021759"/>
    </source>
</evidence>
<dbReference type="GO" id="GO:0003906">
    <property type="term" value="F:DNA-(apurinic or apyrimidinic site) endonuclease activity"/>
    <property type="evidence" value="ECO:0007669"/>
    <property type="project" value="TreeGrafter"/>
</dbReference>
<dbReference type="PROSITE" id="PS00729">
    <property type="entry name" value="AP_NUCLEASE_F2_1"/>
    <property type="match status" value="1"/>
</dbReference>
<dbReference type="STRING" id="945553.A0A0D2M3Z9"/>
<evidence type="ECO:0000256" key="6">
    <source>
        <dbReference type="ARBA" id="ARBA00022801"/>
    </source>
</evidence>
<dbReference type="FunFam" id="3.20.20.150:FF:000001">
    <property type="entry name" value="Probable endonuclease 4"/>
    <property type="match status" value="1"/>
</dbReference>
<evidence type="ECO:0000256" key="2">
    <source>
        <dbReference type="ARBA" id="ARBA00005340"/>
    </source>
</evidence>
<dbReference type="GO" id="GO:0005739">
    <property type="term" value="C:mitochondrion"/>
    <property type="evidence" value="ECO:0007669"/>
    <property type="project" value="TreeGrafter"/>
</dbReference>